<sequence length="550" mass="64969">MEEQKQRLHHQRDNQQQFSRGRGYRDNNGQKKAQFWQKVKEIRFDHRDRSKDQEAIGIREDRGQKVPLNKQLGFKSRLKIGQSNPSKKINKTQPQRTLYDRHEDGSACVQADQMQLKNLIDLSEVKCQDFDKIIHAKKGWQPLVTRMVVIVCCPSTKSKIEKALVRRIQDREEARRKGMREQDLWSEKQQNHWREINEKWQHEDMMHGRHIQEETMEVCLRQIEEAQFCDQKISRMILPPIVMNDKGVAQIEKLIGATNWKIENSRFWRESQDVKSVIIPISCQSILKNCRNWVVLKIDKDAGQVEIYDTRREIGSLAIIQKHLDQINQMMVEIMGREYQVEKIQYKPETNQVRDPEDCGLISILIMNHLALELRGEPVFQIFSQDWIKMQRYYLLFNLEVGHMKMEIGKSGVNIQERDLEQITNKRNETLWQEENRSEQTYFNTQVDTWDELVLNSVRQSHMELYKGDNEGNFSEIDENPTVVDDYIFPKKLDNDGSIRSGIIKPRLVQNTTSNQATNISAVEQTDKMEVGDQKQNLNEEEEGQQDKQY</sequence>
<keyword evidence="7" id="KW-1185">Reference proteome</keyword>
<dbReference type="InterPro" id="IPR038765">
    <property type="entry name" value="Papain-like_cys_pep_sf"/>
</dbReference>
<feature type="region of interest" description="Disordered" evidence="4">
    <location>
        <begin position="515"/>
        <end position="550"/>
    </location>
</feature>
<evidence type="ECO:0000256" key="3">
    <source>
        <dbReference type="ARBA" id="ARBA00022801"/>
    </source>
</evidence>
<keyword evidence="3" id="KW-0378">Hydrolase</keyword>
<gene>
    <name evidence="6" type="ORF">OXYTRIMIC_523</name>
</gene>
<organism evidence="6 7">
    <name type="scientific">Oxytricha trifallax</name>
    <dbReference type="NCBI Taxonomy" id="1172189"/>
    <lineage>
        <taxon>Eukaryota</taxon>
        <taxon>Sar</taxon>
        <taxon>Alveolata</taxon>
        <taxon>Ciliophora</taxon>
        <taxon>Intramacronucleata</taxon>
        <taxon>Spirotrichea</taxon>
        <taxon>Stichotrichia</taxon>
        <taxon>Sporadotrichida</taxon>
        <taxon>Oxytrichidae</taxon>
        <taxon>Oxytrichinae</taxon>
        <taxon>Oxytricha</taxon>
    </lineage>
</organism>
<evidence type="ECO:0000256" key="1">
    <source>
        <dbReference type="ARBA" id="ARBA00005234"/>
    </source>
</evidence>
<dbReference type="GO" id="GO:0008234">
    <property type="term" value="F:cysteine-type peptidase activity"/>
    <property type="evidence" value="ECO:0007669"/>
    <property type="project" value="InterPro"/>
</dbReference>
<keyword evidence="2" id="KW-0645">Protease</keyword>
<name>A0A073HYQ8_9SPIT</name>
<dbReference type="GO" id="GO:0006508">
    <property type="term" value="P:proteolysis"/>
    <property type="evidence" value="ECO:0007669"/>
    <property type="project" value="UniProtKB-KW"/>
</dbReference>
<comment type="caution">
    <text evidence="6">The sequence shown here is derived from an EMBL/GenBank/DDBJ whole genome shotgun (WGS) entry which is preliminary data.</text>
</comment>
<dbReference type="InterPro" id="IPR003653">
    <property type="entry name" value="Peptidase_C48_C"/>
</dbReference>
<comment type="similarity">
    <text evidence="1">Belongs to the peptidase C48 family.</text>
</comment>
<protein>
    <recommendedName>
        <fullName evidence="5">Ubiquitin-like protease family profile domain-containing protein</fullName>
    </recommendedName>
</protein>
<evidence type="ECO:0000256" key="2">
    <source>
        <dbReference type="ARBA" id="ARBA00022670"/>
    </source>
</evidence>
<reference evidence="7" key="1">
    <citation type="journal article" date="2014" name="Cell">
        <title>The Architecture of a Scrambled Genome Reveals Massive Levels of Genomic Rearrangement during Development.</title>
        <authorList>
            <person name="Chen X."/>
            <person name="Bracht J.R."/>
            <person name="Goldman A.D."/>
            <person name="Dolzhenko E."/>
            <person name="Clay D.M."/>
            <person name="Swart E.C."/>
            <person name="Perlman D.H."/>
            <person name="Doak T.G."/>
            <person name="Stuart A."/>
            <person name="Amemiya C.T."/>
            <person name="Sebra R.P."/>
            <person name="Landweber L.F."/>
        </authorList>
    </citation>
    <scope>NUCLEOTIDE SEQUENCE [LARGE SCALE GENOMIC DNA]</scope>
    <source>
        <strain evidence="7">JRB310</strain>
    </source>
</reference>
<proteinExistence type="inferred from homology"/>
<evidence type="ECO:0000313" key="7">
    <source>
        <dbReference type="Proteomes" id="UP000053232"/>
    </source>
</evidence>
<dbReference type="SUPFAM" id="SSF54001">
    <property type="entry name" value="Cysteine proteinases"/>
    <property type="match status" value="1"/>
</dbReference>
<feature type="region of interest" description="Disordered" evidence="4">
    <location>
        <begin position="1"/>
        <end position="32"/>
    </location>
</feature>
<dbReference type="Proteomes" id="UP000053232">
    <property type="component" value="Unassembled WGS sequence"/>
</dbReference>
<accession>A0A073HYQ8</accession>
<evidence type="ECO:0000256" key="4">
    <source>
        <dbReference type="SAM" id="MobiDB-lite"/>
    </source>
</evidence>
<dbReference type="EMBL" id="ARYC01000157">
    <property type="protein sequence ID" value="KEJ83148.1"/>
    <property type="molecule type" value="Genomic_DNA"/>
</dbReference>
<feature type="domain" description="Ubiquitin-like protease family profile" evidence="5">
    <location>
        <begin position="177"/>
        <end position="370"/>
    </location>
</feature>
<evidence type="ECO:0000259" key="5">
    <source>
        <dbReference type="PROSITE" id="PS50600"/>
    </source>
</evidence>
<evidence type="ECO:0000313" key="6">
    <source>
        <dbReference type="EMBL" id="KEJ83148.1"/>
    </source>
</evidence>
<dbReference type="AlphaFoldDB" id="A0A073HYQ8"/>
<feature type="compositionally biased region" description="Polar residues" evidence="4">
    <location>
        <begin position="515"/>
        <end position="524"/>
    </location>
</feature>
<dbReference type="PROSITE" id="PS50600">
    <property type="entry name" value="ULP_PROTEASE"/>
    <property type="match status" value="1"/>
</dbReference>